<dbReference type="PANTHER" id="PTHR35004">
    <property type="entry name" value="TRANSPOSASE RV3428C-RELATED"/>
    <property type="match status" value="1"/>
</dbReference>
<organism evidence="2">
    <name type="scientific">Arthrobacter sp. 68b</name>
    <dbReference type="NCBI Taxonomy" id="311808"/>
    <lineage>
        <taxon>Bacteria</taxon>
        <taxon>Bacillati</taxon>
        <taxon>Actinomycetota</taxon>
        <taxon>Actinomycetes</taxon>
        <taxon>Micrococcales</taxon>
        <taxon>Micrococcaceae</taxon>
        <taxon>Arthrobacter</taxon>
    </lineage>
</organism>
<feature type="domain" description="Integrase catalytic" evidence="1">
    <location>
        <begin position="113"/>
        <end position="292"/>
    </location>
</feature>
<dbReference type="PANTHER" id="PTHR35004:SF8">
    <property type="entry name" value="TRANSPOSASE RV3428C-RELATED"/>
    <property type="match status" value="1"/>
</dbReference>
<dbReference type="PROSITE" id="PS50994">
    <property type="entry name" value="INTEGRASE"/>
    <property type="match status" value="1"/>
</dbReference>
<dbReference type="InterPro" id="IPR012337">
    <property type="entry name" value="RNaseH-like_sf"/>
</dbReference>
<sequence>MKSDGEIMEILAAYDLTGSLRATAELTGCSHHTVAKHVQARDAGRPIGEPAARGRVTDAFLPKIEEWIEASKGRIRADKAHEKLLTLGYTGSERSTRRAIAQVKAAWRLGHTRVHRPWITEPGMWLQYDFGDGPRIGGVKTILFVAWLAFSRFRIVIPLRDRTAPSVFAALDRSFRILGGAPTYVLTDNEKTVTTAHVAGVPVRNQQTLDFARHYGITVLTCQPADPATKGGVEASVKLAKADLVPKDTNLRGDYSTFAELEAACQAFMDEVNDREHRVTRRKPAAVLTEEAPRLHRIPDTAHTVAFGLARTVPENTPMVTFENGQYSVPAYLLGARVFVRTHGTGPDEQVIIVHHGTAGPVEVARHGRARPGSPAVNDDHFPGARAKVPGDYEVRARSADEAAFLAIGDGARTWLLEAAAAGTARMNVKMAEAVTLAKIAGTDHVDRALGDAAVHGRFAHPDLASILNANIRRTTTHAANEATSLTQGTSAWAAIGNPALNTPANTSATEEAR</sequence>
<dbReference type="Gene3D" id="3.30.420.10">
    <property type="entry name" value="Ribonuclease H-like superfamily/Ribonuclease H"/>
    <property type="match status" value="1"/>
</dbReference>
<dbReference type="RefSeq" id="WP_173160706.1">
    <property type="nucleotide sequence ID" value="NZ_KJ410765.1"/>
</dbReference>
<reference evidence="2" key="2">
    <citation type="submission" date="2014-02" db="EMBL/GenBank/DDBJ databases">
        <title>Plasmid-mediated 2-methylpyridine and pyridine degradation in Arthrobacter sp. 68b.</title>
        <authorList>
            <person name="Stanislauskiene R."/>
            <person name="Rutkiene R."/>
            <person name="Gasparaviciute R."/>
            <person name="Meskiene R."/>
            <person name="Bachamatova I."/>
            <person name="Marcinkeviciene L."/>
            <person name="Meskys R."/>
        </authorList>
    </citation>
    <scope>NUCLEOTIDE SEQUENCE</scope>
    <source>
        <strain evidence="2">68b</strain>
        <plasmid evidence="2">p2MP</plasmid>
    </source>
</reference>
<reference evidence="2" key="1">
    <citation type="journal article" date="2011" name="Biologija">
        <title>Analysis of phthalate degradation operon from Arthrobacter sp. 68b.</title>
        <authorList>
            <person name="Stanislauskiene R."/>
            <person name="Rudenkov M."/>
            <person name="Karvelis L."/>
            <person name="Gasparaviciute R."/>
            <person name="Meskiene R."/>
            <person name="Casaite V."/>
            <person name="Meskys R."/>
        </authorList>
    </citation>
    <scope>NUCLEOTIDE SEQUENCE</scope>
    <source>
        <strain evidence="2">68b</strain>
        <plasmid evidence="2">p2MP</plasmid>
    </source>
</reference>
<evidence type="ECO:0000313" key="2">
    <source>
        <dbReference type="EMBL" id="AKG47361.1"/>
    </source>
</evidence>
<name>A0A0F7G1G2_9MICC</name>
<dbReference type="InterPro" id="IPR001584">
    <property type="entry name" value="Integrase_cat-core"/>
</dbReference>
<evidence type="ECO:0000259" key="1">
    <source>
        <dbReference type="PROSITE" id="PS50994"/>
    </source>
</evidence>
<protein>
    <submittedName>
        <fullName evidence="2">Transposase</fullName>
    </submittedName>
</protein>
<accession>A0A0F7G1G2</accession>
<dbReference type="SUPFAM" id="SSF53098">
    <property type="entry name" value="Ribonuclease H-like"/>
    <property type="match status" value="1"/>
</dbReference>
<dbReference type="GO" id="GO:0003676">
    <property type="term" value="F:nucleic acid binding"/>
    <property type="evidence" value="ECO:0007669"/>
    <property type="project" value="InterPro"/>
</dbReference>
<dbReference type="InterPro" id="IPR036397">
    <property type="entry name" value="RNaseH_sf"/>
</dbReference>
<proteinExistence type="predicted"/>
<dbReference type="NCBIfam" id="NF033546">
    <property type="entry name" value="transpos_IS21"/>
    <property type="match status" value="1"/>
</dbReference>
<dbReference type="EMBL" id="KJ410765">
    <property type="protein sequence ID" value="AKG47361.1"/>
    <property type="molecule type" value="Genomic_DNA"/>
</dbReference>
<dbReference type="Pfam" id="PF00665">
    <property type="entry name" value="rve"/>
    <property type="match status" value="1"/>
</dbReference>
<dbReference type="GO" id="GO:0015074">
    <property type="term" value="P:DNA integration"/>
    <property type="evidence" value="ECO:0007669"/>
    <property type="project" value="InterPro"/>
</dbReference>
<dbReference type="AlphaFoldDB" id="A0A0F7G1G2"/>
<geneLocation type="plasmid" evidence="2">
    <name>p2MP</name>
</geneLocation>
<keyword evidence="2" id="KW-0614">Plasmid</keyword>